<protein>
    <submittedName>
        <fullName evidence="2">Phospholipid/cholesterol/gamma-HCH transport system permease protein</fullName>
    </submittedName>
</protein>
<name>A0A380S7F6_FIBSU</name>
<dbReference type="RefSeq" id="WP_088660851.1">
    <property type="nucleotide sequence ID" value="NZ_UHJL01000003.1"/>
</dbReference>
<dbReference type="PANTHER" id="PTHR30188">
    <property type="entry name" value="ABC TRANSPORTER PERMEASE PROTEIN-RELATED"/>
    <property type="match status" value="1"/>
</dbReference>
<reference evidence="2 3" key="1">
    <citation type="submission" date="2017-08" db="EMBL/GenBank/DDBJ databases">
        <authorList>
            <person name="de Groot N.N."/>
        </authorList>
    </citation>
    <scope>NUCLEOTIDE SEQUENCE [LARGE SCALE GENOMIC DNA]</scope>
    <source>
        <strain evidence="2 3">HM2</strain>
    </source>
</reference>
<feature type="transmembrane region" description="Helical" evidence="1">
    <location>
        <begin position="262"/>
        <end position="281"/>
    </location>
</feature>
<dbReference type="InterPro" id="IPR030802">
    <property type="entry name" value="Permease_MalE"/>
</dbReference>
<proteinExistence type="predicted"/>
<keyword evidence="1" id="KW-1133">Transmembrane helix</keyword>
<dbReference type="Pfam" id="PF02405">
    <property type="entry name" value="MlaE"/>
    <property type="match status" value="1"/>
</dbReference>
<feature type="transmembrane region" description="Helical" evidence="1">
    <location>
        <begin position="70"/>
        <end position="90"/>
    </location>
</feature>
<evidence type="ECO:0000313" key="3">
    <source>
        <dbReference type="Proteomes" id="UP000255423"/>
    </source>
</evidence>
<dbReference type="GO" id="GO:0005548">
    <property type="term" value="F:phospholipid transporter activity"/>
    <property type="evidence" value="ECO:0007669"/>
    <property type="project" value="TreeGrafter"/>
</dbReference>
<dbReference type="PANTHER" id="PTHR30188:SF4">
    <property type="entry name" value="PROTEIN TRIGALACTOSYLDIACYLGLYCEROL 1, CHLOROPLASTIC"/>
    <property type="match status" value="1"/>
</dbReference>
<keyword evidence="1" id="KW-0472">Membrane</keyword>
<accession>A0A380S7F6</accession>
<gene>
    <name evidence="2" type="ORF">SAMN05661053_2248</name>
</gene>
<sequence>MEKTRLKNWQKMTPVGRLFHSLGIFILKRRFGQLIALFLRTVASLFDKSHNFKSDSRNIILQTFFTGVEIFPSLFAVATLFGTVVIIYLFSLMGRMGFSNDIGSLIVVIIIRELSPIFTAFLIAGRTGSSLTTYIGSMVINSEVDALATMGINPIRYLVMPSVIGGTIATIIMNIIFSASAIGAGYLVTKGIILFTGNAPNLQITWNALSTEIIKALTMPDFVFVIVKPLLFGIIITINACYQALNIKRDIRQVPKATSRSVITSFLYIVFTDALFLMYFVQDYMHNLSSII</sequence>
<dbReference type="AlphaFoldDB" id="A0A380S7F6"/>
<feature type="transmembrane region" description="Helical" evidence="1">
    <location>
        <begin position="157"/>
        <end position="177"/>
    </location>
</feature>
<evidence type="ECO:0000256" key="1">
    <source>
        <dbReference type="SAM" id="Phobius"/>
    </source>
</evidence>
<dbReference type="Proteomes" id="UP000255423">
    <property type="component" value="Unassembled WGS sequence"/>
</dbReference>
<feature type="transmembrane region" description="Helical" evidence="1">
    <location>
        <begin position="102"/>
        <end position="124"/>
    </location>
</feature>
<feature type="transmembrane region" description="Helical" evidence="1">
    <location>
        <begin position="222"/>
        <end position="242"/>
    </location>
</feature>
<keyword evidence="1" id="KW-0812">Transmembrane</keyword>
<organism evidence="2 3">
    <name type="scientific">Fibrobacter succinogenes</name>
    <name type="common">Bacteroides succinogenes</name>
    <dbReference type="NCBI Taxonomy" id="833"/>
    <lineage>
        <taxon>Bacteria</taxon>
        <taxon>Pseudomonadati</taxon>
        <taxon>Fibrobacterota</taxon>
        <taxon>Fibrobacteria</taxon>
        <taxon>Fibrobacterales</taxon>
        <taxon>Fibrobacteraceae</taxon>
        <taxon>Fibrobacter</taxon>
    </lineage>
</organism>
<dbReference type="GO" id="GO:0043190">
    <property type="term" value="C:ATP-binding cassette (ABC) transporter complex"/>
    <property type="evidence" value="ECO:0007669"/>
    <property type="project" value="InterPro"/>
</dbReference>
<dbReference type="EMBL" id="UHJL01000003">
    <property type="protein sequence ID" value="SUQ24834.1"/>
    <property type="molecule type" value="Genomic_DNA"/>
</dbReference>
<evidence type="ECO:0000313" key="2">
    <source>
        <dbReference type="EMBL" id="SUQ24834.1"/>
    </source>
</evidence>